<evidence type="ECO:0000313" key="1">
    <source>
        <dbReference type="EMBL" id="ABA96387.1"/>
    </source>
</evidence>
<dbReference type="AlphaFoldDB" id="Q2QY73"/>
<sequence length="45" mass="5217">MACFLLVWTKEHSRLKHFNFTPPSFCIYSISHASITPVRGVEDSY</sequence>
<reference evidence="1" key="1">
    <citation type="journal article" date="2005" name="BMC Biol.">
        <title>The sequence of rice chromosomes 11 and 12, rich in disease resistance genes and recent gene duplications.</title>
        <authorList>
            <consortium name="The rice chromosomes 11 and 12 sequencing consortia"/>
        </authorList>
    </citation>
    <scope>NUCLEOTIDE SEQUENCE [LARGE SCALE GENOMIC DNA]</scope>
</reference>
<accession>Q2QY73</accession>
<reference evidence="1" key="3">
    <citation type="submission" date="2006-01" db="EMBL/GenBank/DDBJ databases">
        <authorList>
            <person name="Buell R."/>
        </authorList>
    </citation>
    <scope>NUCLEOTIDE SEQUENCE</scope>
</reference>
<protein>
    <submittedName>
        <fullName evidence="1">Uncharacterized protein</fullName>
    </submittedName>
</protein>
<reference evidence="1" key="2">
    <citation type="submission" date="2005-04" db="EMBL/GenBank/DDBJ databases">
        <authorList>
            <person name="Buell C.R."/>
            <person name="Wing R.A."/>
            <person name="McCombie W.A."/>
            <person name="Ouyang S."/>
        </authorList>
    </citation>
    <scope>NUCLEOTIDE SEQUENCE</scope>
</reference>
<organism evidence="1">
    <name type="scientific">Oryza sativa subsp. japonica</name>
    <name type="common">Rice</name>
    <dbReference type="NCBI Taxonomy" id="39947"/>
    <lineage>
        <taxon>Eukaryota</taxon>
        <taxon>Viridiplantae</taxon>
        <taxon>Streptophyta</taxon>
        <taxon>Embryophyta</taxon>
        <taxon>Tracheophyta</taxon>
        <taxon>Spermatophyta</taxon>
        <taxon>Magnoliopsida</taxon>
        <taxon>Liliopsida</taxon>
        <taxon>Poales</taxon>
        <taxon>Poaceae</taxon>
        <taxon>BOP clade</taxon>
        <taxon>Oryzoideae</taxon>
        <taxon>Oryzeae</taxon>
        <taxon>Oryzinae</taxon>
        <taxon>Oryza</taxon>
        <taxon>Oryza sativa</taxon>
    </lineage>
</organism>
<gene>
    <name evidence="1" type="ordered locus">LOC_Os12g03619</name>
</gene>
<name>Q2QY73_ORYSJ</name>
<dbReference type="EMBL" id="DP000011">
    <property type="protein sequence ID" value="ABA96387.1"/>
    <property type="molecule type" value="Genomic_DNA"/>
</dbReference>
<proteinExistence type="predicted"/>